<dbReference type="PROSITE" id="PS51257">
    <property type="entry name" value="PROKAR_LIPOPROTEIN"/>
    <property type="match status" value="1"/>
</dbReference>
<dbReference type="AlphaFoldDB" id="A0A2H1WI59"/>
<gene>
    <name evidence="2" type="ORF">SFRICE_027000</name>
</gene>
<keyword evidence="1" id="KW-0812">Transmembrane</keyword>
<dbReference type="EMBL" id="ODYU01008816">
    <property type="protein sequence ID" value="SOQ52751.1"/>
    <property type="molecule type" value="Genomic_DNA"/>
</dbReference>
<reference evidence="2" key="1">
    <citation type="submission" date="2016-07" db="EMBL/GenBank/DDBJ databases">
        <authorList>
            <person name="Bretaudeau A."/>
        </authorList>
    </citation>
    <scope>NUCLEOTIDE SEQUENCE</scope>
    <source>
        <strain evidence="2">Rice</strain>
        <tissue evidence="2">Whole body</tissue>
    </source>
</reference>
<accession>A0A2H1WI59</accession>
<feature type="transmembrane region" description="Helical" evidence="1">
    <location>
        <begin position="49"/>
        <end position="75"/>
    </location>
</feature>
<protein>
    <submittedName>
        <fullName evidence="2">SFRICE_027000</fullName>
    </submittedName>
</protein>
<proteinExistence type="predicted"/>
<evidence type="ECO:0000256" key="1">
    <source>
        <dbReference type="SAM" id="Phobius"/>
    </source>
</evidence>
<keyword evidence="1" id="KW-0472">Membrane</keyword>
<sequence length="131" mass="14780">MFTSVHRKTRVEAVVLHAAAVFGACDVNMADNETEENTEKFSYVVGETAMDIICGILFILSLIAFFYGVTSWCLIKKFRHFRNYVMLSAITNALERIYEGEIIFAYYKRGNAASLLGTFPSDSDADEYFDA</sequence>
<evidence type="ECO:0000313" key="2">
    <source>
        <dbReference type="EMBL" id="SOQ52751.1"/>
    </source>
</evidence>
<keyword evidence="1" id="KW-1133">Transmembrane helix</keyword>
<name>A0A2H1WI59_SPOFR</name>
<organism evidence="2">
    <name type="scientific">Spodoptera frugiperda</name>
    <name type="common">Fall armyworm</name>
    <dbReference type="NCBI Taxonomy" id="7108"/>
    <lineage>
        <taxon>Eukaryota</taxon>
        <taxon>Metazoa</taxon>
        <taxon>Ecdysozoa</taxon>
        <taxon>Arthropoda</taxon>
        <taxon>Hexapoda</taxon>
        <taxon>Insecta</taxon>
        <taxon>Pterygota</taxon>
        <taxon>Neoptera</taxon>
        <taxon>Endopterygota</taxon>
        <taxon>Lepidoptera</taxon>
        <taxon>Glossata</taxon>
        <taxon>Ditrysia</taxon>
        <taxon>Noctuoidea</taxon>
        <taxon>Noctuidae</taxon>
        <taxon>Amphipyrinae</taxon>
        <taxon>Spodoptera</taxon>
    </lineage>
</organism>